<accession>A0A0P6X9R6</accession>
<dbReference type="InterPro" id="IPR003797">
    <property type="entry name" value="DegV"/>
</dbReference>
<dbReference type="PANTHER" id="PTHR33434">
    <property type="entry name" value="DEGV DOMAIN-CONTAINING PROTEIN DR_1986-RELATED"/>
    <property type="match status" value="1"/>
</dbReference>
<dbReference type="SUPFAM" id="SSF82549">
    <property type="entry name" value="DAK1/DegV-like"/>
    <property type="match status" value="1"/>
</dbReference>
<evidence type="ECO:0008006" key="4">
    <source>
        <dbReference type="Google" id="ProtNLM"/>
    </source>
</evidence>
<dbReference type="PROSITE" id="PS51482">
    <property type="entry name" value="DEGV"/>
    <property type="match status" value="1"/>
</dbReference>
<dbReference type="Pfam" id="PF02645">
    <property type="entry name" value="DegV"/>
    <property type="match status" value="1"/>
</dbReference>
<name>A0A0P6X9R6_9CHLR</name>
<sequence>MSKVAIVTDSTANIPHELIKKYPVFITPLQVIWDEKSYLDGIEIKTQDFYQRLSTSKSMPSTSQVTPAAFLSLYEDLIRENYDVLSIHISQKLSGTLDSATQAKAQLPGARIELFDSTTTAMAMGFQVLAAARAAAMGASLNECIAVAGQARDHTGVLFTASTLEFLHRGGRIGGAARFLGTALNLKPILEVRNGRVDAVERVRNINKALDRMLELTIKRIDSRTPIRLATIHANDPENAAMLLEKARNHFGISDVDEAYISEVSPVIGTHTGPGTVGIAYMAGM</sequence>
<dbReference type="STRING" id="229920.ADM99_10915"/>
<dbReference type="NCBIfam" id="TIGR00762">
    <property type="entry name" value="DegV"/>
    <property type="match status" value="1"/>
</dbReference>
<dbReference type="RefSeq" id="WP_062420578.1">
    <property type="nucleotide sequence ID" value="NZ_BBYA01000002.1"/>
</dbReference>
<gene>
    <name evidence="2" type="ORF">ADM99_10915</name>
</gene>
<evidence type="ECO:0000256" key="1">
    <source>
        <dbReference type="ARBA" id="ARBA00023121"/>
    </source>
</evidence>
<keyword evidence="3" id="KW-1185">Reference proteome</keyword>
<evidence type="ECO:0000313" key="3">
    <source>
        <dbReference type="Proteomes" id="UP000050430"/>
    </source>
</evidence>
<dbReference type="PANTHER" id="PTHR33434:SF2">
    <property type="entry name" value="FATTY ACID-BINDING PROTEIN TM_1468"/>
    <property type="match status" value="1"/>
</dbReference>
<dbReference type="Gene3D" id="3.40.50.10170">
    <property type="match status" value="1"/>
</dbReference>
<proteinExistence type="predicted"/>
<dbReference type="PATRIC" id="fig|229920.5.peg.2099"/>
<comment type="caution">
    <text evidence="2">The sequence shown here is derived from an EMBL/GenBank/DDBJ whole genome shotgun (WGS) entry which is preliminary data.</text>
</comment>
<dbReference type="InterPro" id="IPR050270">
    <property type="entry name" value="DegV_domain_contain"/>
</dbReference>
<dbReference type="OrthoDB" id="9780660at2"/>
<dbReference type="InterPro" id="IPR043168">
    <property type="entry name" value="DegV_C"/>
</dbReference>
<protein>
    <recommendedName>
        <fullName evidence="4">DegV family protein</fullName>
    </recommendedName>
</protein>
<evidence type="ECO:0000313" key="2">
    <source>
        <dbReference type="EMBL" id="KPL71905.1"/>
    </source>
</evidence>
<reference evidence="2 3" key="1">
    <citation type="submission" date="2015-07" db="EMBL/GenBank/DDBJ databases">
        <title>Genome sequence of Leptolinea tardivitalis DSM 16556.</title>
        <authorList>
            <person name="Hemp J."/>
            <person name="Ward L.M."/>
            <person name="Pace L.A."/>
            <person name="Fischer W.W."/>
        </authorList>
    </citation>
    <scope>NUCLEOTIDE SEQUENCE [LARGE SCALE GENOMIC DNA]</scope>
    <source>
        <strain evidence="2 3">YMTK-2</strain>
    </source>
</reference>
<dbReference type="GO" id="GO:0008289">
    <property type="term" value="F:lipid binding"/>
    <property type="evidence" value="ECO:0007669"/>
    <property type="project" value="UniProtKB-KW"/>
</dbReference>
<dbReference type="Gene3D" id="3.30.1180.10">
    <property type="match status" value="1"/>
</dbReference>
<organism evidence="2 3">
    <name type="scientific">Leptolinea tardivitalis</name>
    <dbReference type="NCBI Taxonomy" id="229920"/>
    <lineage>
        <taxon>Bacteria</taxon>
        <taxon>Bacillati</taxon>
        <taxon>Chloroflexota</taxon>
        <taxon>Anaerolineae</taxon>
        <taxon>Anaerolineales</taxon>
        <taxon>Anaerolineaceae</taxon>
        <taxon>Leptolinea</taxon>
    </lineage>
</organism>
<dbReference type="AlphaFoldDB" id="A0A0P6X9R6"/>
<dbReference type="EMBL" id="LGCK01000010">
    <property type="protein sequence ID" value="KPL71905.1"/>
    <property type="molecule type" value="Genomic_DNA"/>
</dbReference>
<dbReference type="Proteomes" id="UP000050430">
    <property type="component" value="Unassembled WGS sequence"/>
</dbReference>
<keyword evidence="1" id="KW-0446">Lipid-binding</keyword>